<feature type="compositionally biased region" description="Low complexity" evidence="6">
    <location>
        <begin position="548"/>
        <end position="563"/>
    </location>
</feature>
<feature type="transmembrane region" description="Helical" evidence="7">
    <location>
        <begin position="975"/>
        <end position="998"/>
    </location>
</feature>
<name>A0A0G4EQT2_VITBC</name>
<accession>A0A0G4EQT2</accession>
<gene>
    <name evidence="8" type="ORF">Vbra_1521</name>
</gene>
<feature type="transmembrane region" description="Helical" evidence="7">
    <location>
        <begin position="910"/>
        <end position="932"/>
    </location>
</feature>
<comment type="subcellular location">
    <subcellularLocation>
        <location evidence="1">Membrane</location>
        <topology evidence="1">Multi-pass membrane protein</topology>
    </subcellularLocation>
</comment>
<feature type="transmembrane region" description="Helical" evidence="7">
    <location>
        <begin position="631"/>
        <end position="651"/>
    </location>
</feature>
<feature type="transmembrane region" description="Helical" evidence="7">
    <location>
        <begin position="6"/>
        <end position="26"/>
    </location>
</feature>
<organism evidence="8 9">
    <name type="scientific">Vitrella brassicaformis (strain CCMP3155)</name>
    <dbReference type="NCBI Taxonomy" id="1169540"/>
    <lineage>
        <taxon>Eukaryota</taxon>
        <taxon>Sar</taxon>
        <taxon>Alveolata</taxon>
        <taxon>Colpodellida</taxon>
        <taxon>Vitrellaceae</taxon>
        <taxon>Vitrella</taxon>
    </lineage>
</organism>
<feature type="compositionally biased region" description="Gly residues" evidence="6">
    <location>
        <begin position="521"/>
        <end position="530"/>
    </location>
</feature>
<dbReference type="EMBL" id="CDMY01000284">
    <property type="protein sequence ID" value="CEL99605.1"/>
    <property type="molecule type" value="Genomic_DNA"/>
</dbReference>
<keyword evidence="4 7" id="KW-0472">Membrane</keyword>
<dbReference type="SUPFAM" id="SSF82866">
    <property type="entry name" value="Multidrug efflux transporter AcrB transmembrane domain"/>
    <property type="match status" value="1"/>
</dbReference>
<dbReference type="VEuPathDB" id="CryptoDB:Vbra_1521"/>
<feature type="region of interest" description="Disordered" evidence="6">
    <location>
        <begin position="513"/>
        <end position="590"/>
    </location>
</feature>
<dbReference type="GO" id="GO:0022857">
    <property type="term" value="F:transmembrane transporter activity"/>
    <property type="evidence" value="ECO:0007669"/>
    <property type="project" value="TreeGrafter"/>
</dbReference>
<feature type="transmembrane region" description="Helical" evidence="7">
    <location>
        <begin position="370"/>
        <end position="387"/>
    </location>
</feature>
<evidence type="ECO:0000256" key="4">
    <source>
        <dbReference type="ARBA" id="ARBA00023136"/>
    </source>
</evidence>
<evidence type="ECO:0000256" key="3">
    <source>
        <dbReference type="ARBA" id="ARBA00022989"/>
    </source>
</evidence>
<dbReference type="PANTHER" id="PTHR45951">
    <property type="entry name" value="PROTEIN DISPATCHED-RELATED"/>
    <property type="match status" value="1"/>
</dbReference>
<feature type="transmembrane region" description="Helical" evidence="7">
    <location>
        <begin position="876"/>
        <end position="898"/>
    </location>
</feature>
<evidence type="ECO:0000256" key="6">
    <source>
        <dbReference type="SAM" id="MobiDB-lite"/>
    </source>
</evidence>
<evidence type="ECO:0000256" key="7">
    <source>
        <dbReference type="SAM" id="Phobius"/>
    </source>
</evidence>
<evidence type="ECO:0000313" key="8">
    <source>
        <dbReference type="EMBL" id="CEL99605.1"/>
    </source>
</evidence>
<dbReference type="InterPro" id="IPR052081">
    <property type="entry name" value="Dispatched_Hh_regulator"/>
</dbReference>
<keyword evidence="9" id="KW-1185">Reference proteome</keyword>
<reference evidence="8 9" key="1">
    <citation type="submission" date="2014-11" db="EMBL/GenBank/DDBJ databases">
        <authorList>
            <person name="Zhu J."/>
            <person name="Qi W."/>
            <person name="Song R."/>
        </authorList>
    </citation>
    <scope>NUCLEOTIDE SEQUENCE [LARGE SCALE GENOMIC DNA]</scope>
</reference>
<dbReference type="GO" id="GO:0007224">
    <property type="term" value="P:smoothened signaling pathway"/>
    <property type="evidence" value="ECO:0007669"/>
    <property type="project" value="TreeGrafter"/>
</dbReference>
<feature type="transmembrane region" description="Helical" evidence="7">
    <location>
        <begin position="423"/>
        <end position="450"/>
    </location>
</feature>
<evidence type="ECO:0000256" key="2">
    <source>
        <dbReference type="ARBA" id="ARBA00022692"/>
    </source>
</evidence>
<keyword evidence="3 7" id="KW-1133">Transmembrane helix</keyword>
<feature type="transmembrane region" description="Helical" evidence="7">
    <location>
        <begin position="334"/>
        <end position="358"/>
    </location>
</feature>
<dbReference type="InParanoid" id="A0A0G4EQT2"/>
<evidence type="ECO:0000313" key="9">
    <source>
        <dbReference type="Proteomes" id="UP000041254"/>
    </source>
</evidence>
<feature type="transmembrane region" description="Helical" evidence="7">
    <location>
        <begin position="944"/>
        <end position="963"/>
    </location>
</feature>
<feature type="transmembrane region" description="Helical" evidence="7">
    <location>
        <begin position="1010"/>
        <end position="1035"/>
    </location>
</feature>
<sequence>MFLRRWPFIVPLSWLAVCGIIALIGIGHGHLKEGRSYFGALDAGFQDLFTRPEEDLDWQFARKHHTARFNLAATLQQANDPVADPPLARTEGDVERSLTFMFSVDGLNETASGGDGEETSRPSVLTPERLQIMCEVEKVVVKHPLYRGVCQRDAETNECLPQEGSVVNLFYADAAKIIQGNFSHDWSCPLLEAKSIQSRLFLGLRLRPKDLEFFLGTDFNESSYSTNRTRSFIQLGMPQEDHSKEVAFWSALGDDLHKYLSVQRDRSNPFSGVSPYAVSGEDGWEAGEGMRIHIWSKPMWQIERDFLMSNGGPARATILSALALILAAAYTRSLIIGFTCAVMALLSFGVSRFLLILVCQVTYFGAPCRASFLFSLTLALATLLITARPTHQKPPFRRLLPLIGMCFSGSIGIATSQQFPFQAIGVFGMLVLAFTMASFWLILPHIFLCVEQYERPVSSKVAERCARLWRRSSVEQGDMDGTKAEEPPSSSSEEREPVVGFGQIPPIVEEAPGEEDEAAAGAGGSGGGGDSNRNSNAEQADSPKEPSDPSTDSPPSSPSDLPSKIQKMQSDPGSRSSSSASTALTFGRKATIREQDSRTIVMSTAGDSPCAGERGLWGRVSRWLKGRGGKALSGGAIVAGLVVVGLSLGLVKWRVTDGSVSEQLFADNHMFSESFEHFAGWFKGNAGPTYLPVELYWRLPTHTASGSEDKAVKRDWEAVCADFPPTDLPTTLRQMEEVCKTIEEPLKCHDDLLPSCTHPIVAENQSFVVPDTLICPHRSLPGFDPDDVTWADNVTTAELLELKETMPNSVITINGEPTFLAVRFYTTVLRFATYPEMVPLAKYLERWEGELRDQGQQVAVTGGEALEYVNYETLKYFPWEIIFMFLIGMCILLVLLTLTLQNYMLGPMALFSMACAMVVMQGIASMACYGRIGAYEGVNLALSVTHLCVPTLLLAIFYAVASWEGISDRVGRVKAALRGGAPAAAVYSVYVVMAGSLFSVTESVPLMKFGLLALIAAATGLVMAFLIFLPLCVLVGPRGQEYDVRPCWPSSNIKPLTTECESTLP</sequence>
<feature type="transmembrane region" description="Helical" evidence="7">
    <location>
        <begin position="399"/>
        <end position="417"/>
    </location>
</feature>
<keyword evidence="5" id="KW-0325">Glycoprotein</keyword>
<feature type="compositionally biased region" description="Basic and acidic residues" evidence="6">
    <location>
        <begin position="480"/>
        <end position="497"/>
    </location>
</feature>
<evidence type="ECO:0008006" key="10">
    <source>
        <dbReference type="Google" id="ProtNLM"/>
    </source>
</evidence>
<evidence type="ECO:0000256" key="1">
    <source>
        <dbReference type="ARBA" id="ARBA00004141"/>
    </source>
</evidence>
<dbReference type="PANTHER" id="PTHR45951:SF3">
    <property type="entry name" value="PROTEIN DISPATCHED"/>
    <property type="match status" value="1"/>
</dbReference>
<dbReference type="AlphaFoldDB" id="A0A0G4EQT2"/>
<protein>
    <recommendedName>
        <fullName evidence="10">SSD domain-containing protein</fullName>
    </recommendedName>
</protein>
<dbReference type="Proteomes" id="UP000041254">
    <property type="component" value="Unassembled WGS sequence"/>
</dbReference>
<dbReference type="GO" id="GO:0016020">
    <property type="term" value="C:membrane"/>
    <property type="evidence" value="ECO:0007669"/>
    <property type="project" value="UniProtKB-SubCell"/>
</dbReference>
<feature type="compositionally biased region" description="Low complexity" evidence="6">
    <location>
        <begin position="570"/>
        <end position="581"/>
    </location>
</feature>
<evidence type="ECO:0000256" key="5">
    <source>
        <dbReference type="ARBA" id="ARBA00023180"/>
    </source>
</evidence>
<feature type="region of interest" description="Disordered" evidence="6">
    <location>
        <begin position="474"/>
        <end position="500"/>
    </location>
</feature>
<keyword evidence="2 7" id="KW-0812">Transmembrane</keyword>
<proteinExistence type="predicted"/>